<reference evidence="2" key="1">
    <citation type="submission" date="2014-11" db="EMBL/GenBank/DDBJ databases">
        <authorList>
            <person name="Amaro Gonzalez C."/>
        </authorList>
    </citation>
    <scope>NUCLEOTIDE SEQUENCE</scope>
</reference>
<dbReference type="EMBL" id="GBXM01005199">
    <property type="protein sequence ID" value="JAI03379.1"/>
    <property type="molecule type" value="Transcribed_RNA"/>
</dbReference>
<dbReference type="AlphaFoldDB" id="A0A0E9XNW0"/>
<feature type="compositionally biased region" description="Basic and acidic residues" evidence="1">
    <location>
        <begin position="14"/>
        <end position="23"/>
    </location>
</feature>
<sequence>MHLSLVDIATATHPEPRGKGKTL</sequence>
<name>A0A0E9XNW0_ANGAN</name>
<proteinExistence type="predicted"/>
<protein>
    <submittedName>
        <fullName evidence="2">Uncharacterized protein</fullName>
    </submittedName>
</protein>
<evidence type="ECO:0000256" key="1">
    <source>
        <dbReference type="SAM" id="MobiDB-lite"/>
    </source>
</evidence>
<organism evidence="2">
    <name type="scientific">Anguilla anguilla</name>
    <name type="common">European freshwater eel</name>
    <name type="synonym">Muraena anguilla</name>
    <dbReference type="NCBI Taxonomy" id="7936"/>
    <lineage>
        <taxon>Eukaryota</taxon>
        <taxon>Metazoa</taxon>
        <taxon>Chordata</taxon>
        <taxon>Craniata</taxon>
        <taxon>Vertebrata</taxon>
        <taxon>Euteleostomi</taxon>
        <taxon>Actinopterygii</taxon>
        <taxon>Neopterygii</taxon>
        <taxon>Teleostei</taxon>
        <taxon>Anguilliformes</taxon>
        <taxon>Anguillidae</taxon>
        <taxon>Anguilla</taxon>
    </lineage>
</organism>
<feature type="region of interest" description="Disordered" evidence="1">
    <location>
        <begin position="1"/>
        <end position="23"/>
    </location>
</feature>
<accession>A0A0E9XNW0</accession>
<evidence type="ECO:0000313" key="2">
    <source>
        <dbReference type="EMBL" id="JAI03379.1"/>
    </source>
</evidence>
<reference evidence="2" key="2">
    <citation type="journal article" date="2015" name="Fish Shellfish Immunol.">
        <title>Early steps in the European eel (Anguilla anguilla)-Vibrio vulnificus interaction in the gills: Role of the RtxA13 toxin.</title>
        <authorList>
            <person name="Callol A."/>
            <person name="Pajuelo D."/>
            <person name="Ebbesson L."/>
            <person name="Teles M."/>
            <person name="MacKenzie S."/>
            <person name="Amaro C."/>
        </authorList>
    </citation>
    <scope>NUCLEOTIDE SEQUENCE</scope>
</reference>